<accession>M2PF80</accession>
<evidence type="ECO:0000313" key="4">
    <source>
        <dbReference type="Proteomes" id="UP000016930"/>
    </source>
</evidence>
<dbReference type="OrthoDB" id="2803865at2759"/>
<sequence length="349" mass="38811">MADSGSSAAAAIVASILQSNLESYCMLVAVTCVFYEHVTTLDDEVEFVWGNGINCPALLFYLNRWLILLWAISVLLTLAPANTLPNLAGETIEIMLYFVWAAFSATRVHVLTRGSLFWPIAVCVLSLVPVVTNIYTSIVSMTYQMVDIPLYGTTCVITEVLSSNAIFRFTIATRMCVITADLIVIGITWRASGGTLIEFRKVGIPRPVLRTLLRDGSLYFVILLILNVWQIIGNATGFFIFTVGVFGTPVCSIIISRFLFGLRRAAVDREMESSLSASQCSSKFSHIIFNRDDMSGDVLTPLDRPQDTASRIYWEEVSAPSSVLRTREQRVADVDVETYCWKSIDIEDY</sequence>
<dbReference type="AlphaFoldDB" id="M2PF80"/>
<keyword evidence="1" id="KW-1133">Transmembrane helix</keyword>
<reference evidence="3 4" key="1">
    <citation type="journal article" date="2012" name="Proc. Natl. Acad. Sci. U.S.A.">
        <title>Comparative genomics of Ceriporiopsis subvermispora and Phanerochaete chrysosporium provide insight into selective ligninolysis.</title>
        <authorList>
            <person name="Fernandez-Fueyo E."/>
            <person name="Ruiz-Duenas F.J."/>
            <person name="Ferreira P."/>
            <person name="Floudas D."/>
            <person name="Hibbett D.S."/>
            <person name="Canessa P."/>
            <person name="Larrondo L.F."/>
            <person name="James T.Y."/>
            <person name="Seelenfreund D."/>
            <person name="Lobos S."/>
            <person name="Polanco R."/>
            <person name="Tello M."/>
            <person name="Honda Y."/>
            <person name="Watanabe T."/>
            <person name="Watanabe T."/>
            <person name="Ryu J.S."/>
            <person name="Kubicek C.P."/>
            <person name="Schmoll M."/>
            <person name="Gaskell J."/>
            <person name="Hammel K.E."/>
            <person name="St John F.J."/>
            <person name="Vanden Wymelenberg A."/>
            <person name="Sabat G."/>
            <person name="Splinter BonDurant S."/>
            <person name="Syed K."/>
            <person name="Yadav J.S."/>
            <person name="Doddapaneni H."/>
            <person name="Subramanian V."/>
            <person name="Lavin J.L."/>
            <person name="Oguiza J.A."/>
            <person name="Perez G."/>
            <person name="Pisabarro A.G."/>
            <person name="Ramirez L."/>
            <person name="Santoyo F."/>
            <person name="Master E."/>
            <person name="Coutinho P.M."/>
            <person name="Henrissat B."/>
            <person name="Lombard V."/>
            <person name="Magnuson J.K."/>
            <person name="Kuees U."/>
            <person name="Hori C."/>
            <person name="Igarashi K."/>
            <person name="Samejima M."/>
            <person name="Held B.W."/>
            <person name="Barry K.W."/>
            <person name="LaButti K.M."/>
            <person name="Lapidus A."/>
            <person name="Lindquist E.A."/>
            <person name="Lucas S.M."/>
            <person name="Riley R."/>
            <person name="Salamov A.A."/>
            <person name="Hoffmeister D."/>
            <person name="Schwenk D."/>
            <person name="Hadar Y."/>
            <person name="Yarden O."/>
            <person name="de Vries R.P."/>
            <person name="Wiebenga A."/>
            <person name="Stenlid J."/>
            <person name="Eastwood D."/>
            <person name="Grigoriev I.V."/>
            <person name="Berka R.M."/>
            <person name="Blanchette R.A."/>
            <person name="Kersten P."/>
            <person name="Martinez A.T."/>
            <person name="Vicuna R."/>
            <person name="Cullen D."/>
        </authorList>
    </citation>
    <scope>NUCLEOTIDE SEQUENCE [LARGE SCALE GENOMIC DNA]</scope>
    <source>
        <strain evidence="3 4">B</strain>
    </source>
</reference>
<dbReference type="Pfam" id="PF20151">
    <property type="entry name" value="DUF6533"/>
    <property type="match status" value="1"/>
</dbReference>
<feature type="domain" description="DUF6533" evidence="2">
    <location>
        <begin position="24"/>
        <end position="69"/>
    </location>
</feature>
<feature type="transmembrane region" description="Helical" evidence="1">
    <location>
        <begin position="238"/>
        <end position="260"/>
    </location>
</feature>
<feature type="transmembrane region" description="Helical" evidence="1">
    <location>
        <begin position="212"/>
        <end position="232"/>
    </location>
</feature>
<proteinExistence type="predicted"/>
<feature type="transmembrane region" description="Helical" evidence="1">
    <location>
        <begin position="116"/>
        <end position="136"/>
    </location>
</feature>
<feature type="transmembrane region" description="Helical" evidence="1">
    <location>
        <begin position="91"/>
        <end position="110"/>
    </location>
</feature>
<organism evidence="3 4">
    <name type="scientific">Ceriporiopsis subvermispora (strain B)</name>
    <name type="common">White-rot fungus</name>
    <name type="synonym">Gelatoporia subvermispora</name>
    <dbReference type="NCBI Taxonomy" id="914234"/>
    <lineage>
        <taxon>Eukaryota</taxon>
        <taxon>Fungi</taxon>
        <taxon>Dikarya</taxon>
        <taxon>Basidiomycota</taxon>
        <taxon>Agaricomycotina</taxon>
        <taxon>Agaricomycetes</taxon>
        <taxon>Polyporales</taxon>
        <taxon>Gelatoporiaceae</taxon>
        <taxon>Gelatoporia</taxon>
    </lineage>
</organism>
<keyword evidence="4" id="KW-1185">Reference proteome</keyword>
<dbReference type="EMBL" id="KB445802">
    <property type="protein sequence ID" value="EMD34569.1"/>
    <property type="molecule type" value="Genomic_DNA"/>
</dbReference>
<evidence type="ECO:0000259" key="2">
    <source>
        <dbReference type="Pfam" id="PF20151"/>
    </source>
</evidence>
<keyword evidence="1" id="KW-0472">Membrane</keyword>
<evidence type="ECO:0000256" key="1">
    <source>
        <dbReference type="SAM" id="Phobius"/>
    </source>
</evidence>
<protein>
    <recommendedName>
        <fullName evidence="2">DUF6533 domain-containing protein</fullName>
    </recommendedName>
</protein>
<name>M2PF80_CERS8</name>
<dbReference type="Proteomes" id="UP000016930">
    <property type="component" value="Unassembled WGS sequence"/>
</dbReference>
<evidence type="ECO:0000313" key="3">
    <source>
        <dbReference type="EMBL" id="EMD34569.1"/>
    </source>
</evidence>
<keyword evidence="1" id="KW-0812">Transmembrane</keyword>
<feature type="transmembrane region" description="Helical" evidence="1">
    <location>
        <begin position="58"/>
        <end position="79"/>
    </location>
</feature>
<dbReference type="InterPro" id="IPR045340">
    <property type="entry name" value="DUF6533"/>
</dbReference>
<gene>
    <name evidence="3" type="ORF">CERSUDRAFT_75532</name>
</gene>
<feature type="transmembrane region" description="Helical" evidence="1">
    <location>
        <begin position="148"/>
        <end position="166"/>
    </location>
</feature>
<dbReference type="HOGENOM" id="CLU_053360_1_0_1"/>